<evidence type="ECO:0000259" key="3">
    <source>
        <dbReference type="PROSITE" id="PS50051"/>
    </source>
</evidence>
<dbReference type="Gene3D" id="3.40.50.300">
    <property type="entry name" value="P-loop containing nucleotide triphosphate hydrolases"/>
    <property type="match status" value="1"/>
</dbReference>
<dbReference type="InterPro" id="IPR027417">
    <property type="entry name" value="P-loop_NTPase"/>
</dbReference>
<evidence type="ECO:0000313" key="4">
    <source>
        <dbReference type="EMBL" id="PZC75199.1"/>
    </source>
</evidence>
<dbReference type="EMBL" id="KZ150007">
    <property type="protein sequence ID" value="PZC75199.1"/>
    <property type="molecule type" value="Genomic_DNA"/>
</dbReference>
<dbReference type="Pfam" id="PF00493">
    <property type="entry name" value="MCM"/>
    <property type="match status" value="1"/>
</dbReference>
<evidence type="ECO:0000256" key="1">
    <source>
        <dbReference type="ARBA" id="ARBA00022741"/>
    </source>
</evidence>
<dbReference type="Proteomes" id="UP000249218">
    <property type="component" value="Unassembled WGS sequence"/>
</dbReference>
<feature type="domain" description="MCM C-terminal AAA(+) ATPase" evidence="3">
    <location>
        <begin position="1"/>
        <end position="47"/>
    </location>
</feature>
<organism evidence="4 5">
    <name type="scientific">Helicoverpa armigera</name>
    <name type="common">Cotton bollworm</name>
    <name type="synonym">Heliothis armigera</name>
    <dbReference type="NCBI Taxonomy" id="29058"/>
    <lineage>
        <taxon>Eukaryota</taxon>
        <taxon>Metazoa</taxon>
        <taxon>Ecdysozoa</taxon>
        <taxon>Arthropoda</taxon>
        <taxon>Hexapoda</taxon>
        <taxon>Insecta</taxon>
        <taxon>Pterygota</taxon>
        <taxon>Neoptera</taxon>
        <taxon>Endopterygota</taxon>
        <taxon>Lepidoptera</taxon>
        <taxon>Glossata</taxon>
        <taxon>Ditrysia</taxon>
        <taxon>Noctuoidea</taxon>
        <taxon>Noctuidae</taxon>
        <taxon>Heliothinae</taxon>
        <taxon>Helicoverpa</taxon>
    </lineage>
</organism>
<dbReference type="GO" id="GO:0017116">
    <property type="term" value="F:single-stranded DNA helicase activity"/>
    <property type="evidence" value="ECO:0007669"/>
    <property type="project" value="TreeGrafter"/>
</dbReference>
<evidence type="ECO:0000313" key="5">
    <source>
        <dbReference type="Proteomes" id="UP000249218"/>
    </source>
</evidence>
<reference evidence="4 5" key="1">
    <citation type="journal article" date="2017" name="BMC Biol.">
        <title>Genomic innovations, transcriptional plasticity and gene loss underlying the evolution and divergence of two highly polyphagous and invasive Helicoverpa pest species.</title>
        <authorList>
            <person name="Pearce S.L."/>
            <person name="Clarke D.F."/>
            <person name="East P.D."/>
            <person name="Elfekih S."/>
            <person name="Gordon K.H."/>
            <person name="Jermiin L.S."/>
            <person name="McGaughran A."/>
            <person name="Oakeshott J.G."/>
            <person name="Papanikolaou A."/>
            <person name="Perera O.P."/>
            <person name="Rane R.V."/>
            <person name="Richards S."/>
            <person name="Tay W.T."/>
            <person name="Walsh T.K."/>
            <person name="Anderson A."/>
            <person name="Anderson C.J."/>
            <person name="Asgari S."/>
            <person name="Board P.G."/>
            <person name="Bretschneider A."/>
            <person name="Campbell P.M."/>
            <person name="Chertemps T."/>
            <person name="Christeller J.T."/>
            <person name="Coppin C.W."/>
            <person name="Downes S.J."/>
            <person name="Duan G."/>
            <person name="Farnsworth C.A."/>
            <person name="Good R.T."/>
            <person name="Han L.B."/>
            <person name="Han Y.C."/>
            <person name="Hatje K."/>
            <person name="Horne I."/>
            <person name="Huang Y.P."/>
            <person name="Hughes D.S."/>
            <person name="Jacquin-Joly E."/>
            <person name="James W."/>
            <person name="Jhangiani S."/>
            <person name="Kollmar M."/>
            <person name="Kuwar S.S."/>
            <person name="Li S."/>
            <person name="Liu N.Y."/>
            <person name="Maibeche M.T."/>
            <person name="Miller J.R."/>
            <person name="Montagne N."/>
            <person name="Perry T."/>
            <person name="Qu J."/>
            <person name="Song S.V."/>
            <person name="Sutton G.G."/>
            <person name="Vogel H."/>
            <person name="Walenz B.P."/>
            <person name="Xu W."/>
            <person name="Zhang H.J."/>
            <person name="Zou Z."/>
            <person name="Batterham P."/>
            <person name="Edwards O.R."/>
            <person name="Feyereisen R."/>
            <person name="Gibbs R.A."/>
            <person name="Heckel D.G."/>
            <person name="McGrath A."/>
            <person name="Robin C."/>
            <person name="Scherer S.E."/>
            <person name="Worley K.C."/>
            <person name="Wu Y.D."/>
        </authorList>
    </citation>
    <scope>NUCLEOTIDE SEQUENCE [LARGE SCALE GENOMIC DNA]</scope>
    <source>
        <strain evidence="4">Harm_GR_Male_#8</strain>
        <tissue evidence="4">Whole organism</tissue>
    </source>
</reference>
<dbReference type="GO" id="GO:0005634">
    <property type="term" value="C:nucleus"/>
    <property type="evidence" value="ECO:0007669"/>
    <property type="project" value="TreeGrafter"/>
</dbReference>
<dbReference type="InterPro" id="IPR001208">
    <property type="entry name" value="MCM_dom"/>
</dbReference>
<dbReference type="GO" id="GO:0005524">
    <property type="term" value="F:ATP binding"/>
    <property type="evidence" value="ECO:0007669"/>
    <property type="project" value="UniProtKB-KW"/>
</dbReference>
<dbReference type="PRINTS" id="PR01657">
    <property type="entry name" value="MCMFAMILY"/>
</dbReference>
<dbReference type="AlphaFoldDB" id="A0A2W1BJI0"/>
<dbReference type="GO" id="GO:0003697">
    <property type="term" value="F:single-stranded DNA binding"/>
    <property type="evidence" value="ECO:0007669"/>
    <property type="project" value="TreeGrafter"/>
</dbReference>
<dbReference type="PANTHER" id="PTHR11630">
    <property type="entry name" value="DNA REPLICATION LICENSING FACTOR MCM FAMILY MEMBER"/>
    <property type="match status" value="1"/>
</dbReference>
<proteinExistence type="predicted"/>
<protein>
    <recommendedName>
        <fullName evidence="3">MCM C-terminal AAA(+) ATPase domain-containing protein</fullName>
    </recommendedName>
</protein>
<dbReference type="PROSITE" id="PS50051">
    <property type="entry name" value="MCM_2"/>
    <property type="match status" value="1"/>
</dbReference>
<gene>
    <name evidence="4" type="primary">HaOG206614</name>
    <name evidence="4" type="ORF">B5X24_HaOG206614</name>
</gene>
<sequence>MTAHHSSLLEAMEQRRVSVAKGGVVCSLAARATVLAAANPAAGSYNRYHASTHALSYNMGIGMPEDFTTGPLSYCSILPTKAQFTPKARRRAAKRSDPLGGERAWIPATAREFAGMLEKSRDCARLFEPARDEFTGRSSSAVDFQVIWVFWI</sequence>
<accession>A0A2W1BJI0</accession>
<dbReference type="InterPro" id="IPR031327">
    <property type="entry name" value="MCM"/>
</dbReference>
<dbReference type="PANTHER" id="PTHR11630:SF47">
    <property type="entry name" value="DNA HELICASE MCM8"/>
    <property type="match status" value="1"/>
</dbReference>
<keyword evidence="1" id="KW-0547">Nucleotide-binding</keyword>
<evidence type="ECO:0000256" key="2">
    <source>
        <dbReference type="ARBA" id="ARBA00022840"/>
    </source>
</evidence>
<keyword evidence="5" id="KW-1185">Reference proteome</keyword>
<dbReference type="GO" id="GO:0042555">
    <property type="term" value="C:MCM complex"/>
    <property type="evidence" value="ECO:0007669"/>
    <property type="project" value="TreeGrafter"/>
</dbReference>
<name>A0A2W1BJI0_HELAM</name>
<keyword evidence="2" id="KW-0067">ATP-binding</keyword>